<dbReference type="InterPro" id="IPR036390">
    <property type="entry name" value="WH_DNA-bd_sf"/>
</dbReference>
<dbReference type="Gene3D" id="1.10.10.10">
    <property type="entry name" value="Winged helix-like DNA-binding domain superfamily/Winged helix DNA-binding domain"/>
    <property type="match status" value="1"/>
</dbReference>
<sequence>MVRKGALKLKAQIFCGDQPAIGPGKADLLEAIDREGSIAAAGRAMGMSYRRTWMLVDTMNRSWKDKLVETTKGGGPSKGARLTDCGRTVLDAYRALEQQLAEAAEGRLRTLTALLLDTPREASEPARAASTPAATN</sequence>
<evidence type="ECO:0000313" key="2">
    <source>
        <dbReference type="EMBL" id="MBB5986547.1"/>
    </source>
</evidence>
<dbReference type="PANTHER" id="PTHR30432">
    <property type="entry name" value="TRANSCRIPTIONAL REGULATOR MODE"/>
    <property type="match status" value="1"/>
</dbReference>
<dbReference type="SUPFAM" id="SSF46785">
    <property type="entry name" value="Winged helix' DNA-binding domain"/>
    <property type="match status" value="1"/>
</dbReference>
<dbReference type="InterPro" id="IPR051815">
    <property type="entry name" value="Molybdate_resp_trans_reg"/>
</dbReference>
<organism evidence="2 3">
    <name type="scientific">Sphingobium lignivorans</name>
    <dbReference type="NCBI Taxonomy" id="2735886"/>
    <lineage>
        <taxon>Bacteria</taxon>
        <taxon>Pseudomonadati</taxon>
        <taxon>Pseudomonadota</taxon>
        <taxon>Alphaproteobacteria</taxon>
        <taxon>Sphingomonadales</taxon>
        <taxon>Sphingomonadaceae</taxon>
        <taxon>Sphingobium</taxon>
    </lineage>
</organism>
<dbReference type="PANTHER" id="PTHR30432:SF1">
    <property type="entry name" value="DNA-BINDING TRANSCRIPTIONAL DUAL REGULATOR MODE"/>
    <property type="match status" value="1"/>
</dbReference>
<dbReference type="RefSeq" id="WP_184154176.1">
    <property type="nucleotide sequence ID" value="NZ_JACHKA010000001.1"/>
</dbReference>
<name>A0ABR6NGY8_9SPHN</name>
<evidence type="ECO:0000313" key="3">
    <source>
        <dbReference type="Proteomes" id="UP001138540"/>
    </source>
</evidence>
<dbReference type="Pfam" id="PF00126">
    <property type="entry name" value="HTH_1"/>
    <property type="match status" value="1"/>
</dbReference>
<protein>
    <submittedName>
        <fullName evidence="2">Molybdate transport system regulatory protein</fullName>
    </submittedName>
</protein>
<proteinExistence type="predicted"/>
<feature type="domain" description="HTH lysR-type" evidence="1">
    <location>
        <begin position="28"/>
        <end position="87"/>
    </location>
</feature>
<dbReference type="EMBL" id="JACHKA010000001">
    <property type="protein sequence ID" value="MBB5986547.1"/>
    <property type="molecule type" value="Genomic_DNA"/>
</dbReference>
<dbReference type="Proteomes" id="UP001138540">
    <property type="component" value="Unassembled WGS sequence"/>
</dbReference>
<keyword evidence="3" id="KW-1185">Reference proteome</keyword>
<evidence type="ECO:0000259" key="1">
    <source>
        <dbReference type="Pfam" id="PF00126"/>
    </source>
</evidence>
<gene>
    <name evidence="2" type="ORF">HNP60_002521</name>
</gene>
<dbReference type="InterPro" id="IPR036388">
    <property type="entry name" value="WH-like_DNA-bd_sf"/>
</dbReference>
<comment type="caution">
    <text evidence="2">The sequence shown here is derived from an EMBL/GenBank/DDBJ whole genome shotgun (WGS) entry which is preliminary data.</text>
</comment>
<dbReference type="InterPro" id="IPR000847">
    <property type="entry name" value="LysR_HTH_N"/>
</dbReference>
<reference evidence="2 3" key="1">
    <citation type="submission" date="2020-08" db="EMBL/GenBank/DDBJ databases">
        <title>Exploring microbial biodiversity for novel pathways involved in the catabolism of aromatic compounds derived from lignin.</title>
        <authorList>
            <person name="Elkins J."/>
        </authorList>
    </citation>
    <scope>NUCLEOTIDE SEQUENCE [LARGE SCALE GENOMIC DNA]</scope>
    <source>
        <strain evidence="2 3">B1D3A</strain>
    </source>
</reference>
<accession>A0ABR6NGY8</accession>